<protein>
    <submittedName>
        <fullName evidence="1">Uncharacterized protein</fullName>
    </submittedName>
</protein>
<accession>A0ABD0LDH1</accession>
<dbReference type="AlphaFoldDB" id="A0ABD0LDH1"/>
<comment type="caution">
    <text evidence="1">The sequence shown here is derived from an EMBL/GenBank/DDBJ whole genome shotgun (WGS) entry which is preliminary data.</text>
</comment>
<organism evidence="1 2">
    <name type="scientific">Batillaria attramentaria</name>
    <dbReference type="NCBI Taxonomy" id="370345"/>
    <lineage>
        <taxon>Eukaryota</taxon>
        <taxon>Metazoa</taxon>
        <taxon>Spiralia</taxon>
        <taxon>Lophotrochozoa</taxon>
        <taxon>Mollusca</taxon>
        <taxon>Gastropoda</taxon>
        <taxon>Caenogastropoda</taxon>
        <taxon>Sorbeoconcha</taxon>
        <taxon>Cerithioidea</taxon>
        <taxon>Batillariidae</taxon>
        <taxon>Batillaria</taxon>
    </lineage>
</organism>
<name>A0ABD0LDH1_9CAEN</name>
<proteinExistence type="predicted"/>
<evidence type="ECO:0000313" key="1">
    <source>
        <dbReference type="EMBL" id="KAK7497191.1"/>
    </source>
</evidence>
<gene>
    <name evidence="1" type="ORF">BaRGS_00011485</name>
</gene>
<keyword evidence="2" id="KW-1185">Reference proteome</keyword>
<reference evidence="1 2" key="1">
    <citation type="journal article" date="2023" name="Sci. Data">
        <title>Genome assembly of the Korean intertidal mud-creeper Batillaria attramentaria.</title>
        <authorList>
            <person name="Patra A.K."/>
            <person name="Ho P.T."/>
            <person name="Jun S."/>
            <person name="Lee S.J."/>
            <person name="Kim Y."/>
            <person name="Won Y.J."/>
        </authorList>
    </citation>
    <scope>NUCLEOTIDE SEQUENCE [LARGE SCALE GENOMIC DNA]</scope>
    <source>
        <strain evidence="1">Wonlab-2016</strain>
    </source>
</reference>
<sequence length="69" mass="7626">MCHSAGCDCTLRMLQQNSTVAKASIFLEPYSSLANDPMSVQIPIFSYGTQLSEEGNPPCARPGKDWRQF</sequence>
<evidence type="ECO:0000313" key="2">
    <source>
        <dbReference type="Proteomes" id="UP001519460"/>
    </source>
</evidence>
<dbReference type="Proteomes" id="UP001519460">
    <property type="component" value="Unassembled WGS sequence"/>
</dbReference>
<dbReference type="EMBL" id="JACVVK020000060">
    <property type="protein sequence ID" value="KAK7497191.1"/>
    <property type="molecule type" value="Genomic_DNA"/>
</dbReference>